<gene>
    <name evidence="2" type="ORF">JCM19275_1714</name>
    <name evidence="1" type="ORF">JCM19296_3275</name>
</gene>
<dbReference type="Proteomes" id="UP000029647">
    <property type="component" value="Unassembled WGS sequence"/>
</dbReference>
<dbReference type="EMBL" id="BBLG01000011">
    <property type="protein sequence ID" value="GAK77667.1"/>
    <property type="molecule type" value="Genomic_DNA"/>
</dbReference>
<dbReference type="AlphaFoldDB" id="A0A081DFH1"/>
<evidence type="ECO:0000313" key="3">
    <source>
        <dbReference type="Proteomes" id="UP000028980"/>
    </source>
</evidence>
<evidence type="ECO:0000313" key="1">
    <source>
        <dbReference type="EMBL" id="GAK77667.1"/>
    </source>
</evidence>
<accession>A0A081DFH1</accession>
<sequence length="37" mass="4490">MFIISHKLTQHAIRFINQKMSVHLAKMQNYKVMLEFI</sequence>
<name>A0A081DFH1_NONUL</name>
<dbReference type="Proteomes" id="UP000028980">
    <property type="component" value="Unassembled WGS sequence"/>
</dbReference>
<dbReference type="EMBL" id="BBNT01000006">
    <property type="protein sequence ID" value="GAL75831.1"/>
    <property type="molecule type" value="Genomic_DNA"/>
</dbReference>
<proteinExistence type="predicted"/>
<organism evidence="1 3">
    <name type="scientific">Nonlabens ulvanivorans</name>
    <name type="common">Persicivirga ulvanivorans</name>
    <dbReference type="NCBI Taxonomy" id="906888"/>
    <lineage>
        <taxon>Bacteria</taxon>
        <taxon>Pseudomonadati</taxon>
        <taxon>Bacteroidota</taxon>
        <taxon>Flavobacteriia</taxon>
        <taxon>Flavobacteriales</taxon>
        <taxon>Flavobacteriaceae</taxon>
        <taxon>Nonlabens</taxon>
    </lineage>
</organism>
<protein>
    <submittedName>
        <fullName evidence="1">Uncharacterized protein</fullName>
    </submittedName>
</protein>
<reference evidence="3 4" key="1">
    <citation type="journal article" date="2014" name="Genome Announc.">
        <title>Draft Genome Sequences of Marine Flavobacterium Nonlabens Strains NR17, NR24, NR27, NR32, NR33, and Ara13.</title>
        <authorList>
            <person name="Nakanishi M."/>
            <person name="Meirelles P."/>
            <person name="Suzuki R."/>
            <person name="Takatani N."/>
            <person name="Mino S."/>
            <person name="Suda W."/>
            <person name="Oshima K."/>
            <person name="Hattori M."/>
            <person name="Ohkuma M."/>
            <person name="Hosokawa M."/>
            <person name="Miyashita K."/>
            <person name="Thompson F.L."/>
            <person name="Niwa A."/>
            <person name="Sawabe T."/>
            <person name="Sawabe T."/>
        </authorList>
    </citation>
    <scope>NUCLEOTIDE SEQUENCE [LARGE SCALE GENOMIC DNA]</scope>
    <source>
        <strain evidence="2">JCM 19275</strain>
        <strain evidence="1">JCM 19296</strain>
        <strain evidence="4">JCM19275</strain>
        <strain evidence="3">JCM19296</strain>
    </source>
</reference>
<evidence type="ECO:0000313" key="4">
    <source>
        <dbReference type="Proteomes" id="UP000029647"/>
    </source>
</evidence>
<comment type="caution">
    <text evidence="1">The sequence shown here is derived from an EMBL/GenBank/DDBJ whole genome shotgun (WGS) entry which is preliminary data.</text>
</comment>
<evidence type="ECO:0000313" key="2">
    <source>
        <dbReference type="EMBL" id="GAL75831.1"/>
    </source>
</evidence>